<protein>
    <submittedName>
        <fullName evidence="2">Uncharacterized protein</fullName>
    </submittedName>
</protein>
<comment type="caution">
    <text evidence="2">The sequence shown here is derived from an EMBL/GenBank/DDBJ whole genome shotgun (WGS) entry which is preliminary data.</text>
</comment>
<evidence type="ECO:0000313" key="2">
    <source>
        <dbReference type="EMBL" id="CAG8955243.1"/>
    </source>
</evidence>
<evidence type="ECO:0000313" key="3">
    <source>
        <dbReference type="Proteomes" id="UP000696280"/>
    </source>
</evidence>
<dbReference type="Proteomes" id="UP000696280">
    <property type="component" value="Unassembled WGS sequence"/>
</dbReference>
<reference evidence="2" key="1">
    <citation type="submission" date="2021-07" db="EMBL/GenBank/DDBJ databases">
        <authorList>
            <person name="Durling M."/>
        </authorList>
    </citation>
    <scope>NUCLEOTIDE SEQUENCE</scope>
</reference>
<feature type="compositionally biased region" description="Basic and acidic residues" evidence="1">
    <location>
        <begin position="54"/>
        <end position="64"/>
    </location>
</feature>
<name>A0A9N9KZ52_9HELO</name>
<dbReference type="AlphaFoldDB" id="A0A9N9KZ52"/>
<dbReference type="EMBL" id="CAJVRL010000060">
    <property type="protein sequence ID" value="CAG8955243.1"/>
    <property type="molecule type" value="Genomic_DNA"/>
</dbReference>
<organism evidence="2 3">
    <name type="scientific">Hymenoscyphus fraxineus</name>
    <dbReference type="NCBI Taxonomy" id="746836"/>
    <lineage>
        <taxon>Eukaryota</taxon>
        <taxon>Fungi</taxon>
        <taxon>Dikarya</taxon>
        <taxon>Ascomycota</taxon>
        <taxon>Pezizomycotina</taxon>
        <taxon>Leotiomycetes</taxon>
        <taxon>Helotiales</taxon>
        <taxon>Helotiaceae</taxon>
        <taxon>Hymenoscyphus</taxon>
    </lineage>
</organism>
<gene>
    <name evidence="2" type="ORF">HYFRA_00007261</name>
</gene>
<keyword evidence="3" id="KW-1185">Reference proteome</keyword>
<sequence length="70" mass="7837">MALNFRELPNCKTAIPFFQATKVDLSNNPDDWLSKVENSKEQGGCIIMMHPKSHPGEHHVKVDSDFPSNG</sequence>
<accession>A0A9N9KZ52</accession>
<feature type="region of interest" description="Disordered" evidence="1">
    <location>
        <begin position="50"/>
        <end position="70"/>
    </location>
</feature>
<proteinExistence type="predicted"/>
<evidence type="ECO:0000256" key="1">
    <source>
        <dbReference type="SAM" id="MobiDB-lite"/>
    </source>
</evidence>